<keyword evidence="3 7" id="KW-0223">Dioxygenase</keyword>
<dbReference type="Pfam" id="PF05995">
    <property type="entry name" value="CDO_I"/>
    <property type="match status" value="1"/>
</dbReference>
<comment type="similarity">
    <text evidence="1">Belongs to the cysteine dioxygenase family.</text>
</comment>
<dbReference type="Gene3D" id="2.60.120.10">
    <property type="entry name" value="Jelly Rolls"/>
    <property type="match status" value="1"/>
</dbReference>
<evidence type="ECO:0000256" key="3">
    <source>
        <dbReference type="ARBA" id="ARBA00022964"/>
    </source>
</evidence>
<feature type="binding site" evidence="6">
    <location>
        <position position="104"/>
    </location>
    <ligand>
        <name>Fe cation</name>
        <dbReference type="ChEBI" id="CHEBI:24875"/>
        <note>catalytic</note>
    </ligand>
</feature>
<comment type="caution">
    <text evidence="7">The sequence shown here is derived from an EMBL/GenBank/DDBJ whole genome shotgun (WGS) entry which is preliminary data.</text>
</comment>
<proteinExistence type="inferred from homology"/>
<reference evidence="7 8" key="1">
    <citation type="submission" date="2019-01" db="EMBL/GenBank/DDBJ databases">
        <title>Nocardioides guangzhouensis sp. nov., an actinobacterium isolated from soil.</title>
        <authorList>
            <person name="Fu Y."/>
            <person name="Cai Y."/>
            <person name="Lin Z."/>
            <person name="Chen P."/>
        </authorList>
    </citation>
    <scope>NUCLEOTIDE SEQUENCE [LARGE SCALE GENOMIC DNA]</scope>
    <source>
        <strain evidence="7 8">130</strain>
    </source>
</reference>
<dbReference type="RefSeq" id="WP_134717666.1">
    <property type="nucleotide sequence ID" value="NZ_SDKM01000016.1"/>
</dbReference>
<dbReference type="SUPFAM" id="SSF51182">
    <property type="entry name" value="RmlC-like cupins"/>
    <property type="match status" value="1"/>
</dbReference>
<dbReference type="OrthoDB" id="4217976at2"/>
<dbReference type="PANTHER" id="PTHR12918:SF1">
    <property type="entry name" value="CYSTEINE DIOXYGENASE TYPE 1"/>
    <property type="match status" value="1"/>
</dbReference>
<evidence type="ECO:0000256" key="1">
    <source>
        <dbReference type="ARBA" id="ARBA00006622"/>
    </source>
</evidence>
<evidence type="ECO:0000256" key="6">
    <source>
        <dbReference type="PIRSR" id="PIRSR610300-51"/>
    </source>
</evidence>
<dbReference type="PANTHER" id="PTHR12918">
    <property type="entry name" value="CYSTEINE DIOXYGENASE"/>
    <property type="match status" value="1"/>
</dbReference>
<dbReference type="GO" id="GO:0016702">
    <property type="term" value="F:oxidoreductase activity, acting on single donors with incorporation of molecular oxygen, incorporation of two atoms of oxygen"/>
    <property type="evidence" value="ECO:0007669"/>
    <property type="project" value="InterPro"/>
</dbReference>
<dbReference type="InterPro" id="IPR011051">
    <property type="entry name" value="RmlC_Cupin_sf"/>
</dbReference>
<keyword evidence="4" id="KW-0560">Oxidoreductase</keyword>
<evidence type="ECO:0000313" key="8">
    <source>
        <dbReference type="Proteomes" id="UP000295198"/>
    </source>
</evidence>
<keyword evidence="8" id="KW-1185">Reference proteome</keyword>
<dbReference type="InterPro" id="IPR014710">
    <property type="entry name" value="RmlC-like_jellyroll"/>
</dbReference>
<keyword evidence="5 6" id="KW-0408">Iron</keyword>
<keyword evidence="2 6" id="KW-0479">Metal-binding</keyword>
<dbReference type="EMBL" id="SDKM01000016">
    <property type="protein sequence ID" value="RYP85535.1"/>
    <property type="molecule type" value="Genomic_DNA"/>
</dbReference>
<protein>
    <submittedName>
        <fullName evidence="7">Cysteine dioxygenase</fullName>
    </submittedName>
</protein>
<dbReference type="CDD" id="cd10548">
    <property type="entry name" value="cupin_CDO"/>
    <property type="match status" value="1"/>
</dbReference>
<name>A0A4Q4ZD39_9ACTN</name>
<sequence>MTALTVLPLLQTLREIAADPDLLELHDPTATERAWTELHATPDLQVWLITWPPGARTGWHDHGTAGGAFTTIAGRLHEYTWDHGPQPHGLVVGDSRSFAPGHLHDVRNLGEKAAVSVHAYSPRLTTMTRYDVTDGRLVLAGVEKAGADW</sequence>
<evidence type="ECO:0000256" key="2">
    <source>
        <dbReference type="ARBA" id="ARBA00022723"/>
    </source>
</evidence>
<feature type="binding site" evidence="6">
    <location>
        <position position="62"/>
    </location>
    <ligand>
        <name>Fe cation</name>
        <dbReference type="ChEBI" id="CHEBI:24875"/>
        <note>catalytic</note>
    </ligand>
</feature>
<evidence type="ECO:0000256" key="4">
    <source>
        <dbReference type="ARBA" id="ARBA00023002"/>
    </source>
</evidence>
<dbReference type="GO" id="GO:0008198">
    <property type="term" value="F:ferrous iron binding"/>
    <property type="evidence" value="ECO:0007669"/>
    <property type="project" value="TreeGrafter"/>
</dbReference>
<feature type="binding site" evidence="6">
    <location>
        <position position="60"/>
    </location>
    <ligand>
        <name>Fe cation</name>
        <dbReference type="ChEBI" id="CHEBI:24875"/>
        <note>catalytic</note>
    </ligand>
</feature>
<organism evidence="7 8">
    <name type="scientific">Nocardioides guangzhouensis</name>
    <dbReference type="NCBI Taxonomy" id="2497878"/>
    <lineage>
        <taxon>Bacteria</taxon>
        <taxon>Bacillati</taxon>
        <taxon>Actinomycetota</taxon>
        <taxon>Actinomycetes</taxon>
        <taxon>Propionibacteriales</taxon>
        <taxon>Nocardioidaceae</taxon>
        <taxon>Nocardioides</taxon>
    </lineage>
</organism>
<accession>A0A4Q4ZD39</accession>
<evidence type="ECO:0000313" key="7">
    <source>
        <dbReference type="EMBL" id="RYP85535.1"/>
    </source>
</evidence>
<dbReference type="Proteomes" id="UP000295198">
    <property type="component" value="Unassembled WGS sequence"/>
</dbReference>
<gene>
    <name evidence="7" type="ORF">EKO23_12305</name>
</gene>
<evidence type="ECO:0000256" key="5">
    <source>
        <dbReference type="ARBA" id="ARBA00023004"/>
    </source>
</evidence>
<dbReference type="InterPro" id="IPR010300">
    <property type="entry name" value="CDO_1"/>
</dbReference>
<dbReference type="AlphaFoldDB" id="A0A4Q4ZD39"/>